<evidence type="ECO:0000313" key="1">
    <source>
        <dbReference type="EMBL" id="CEG46650.1"/>
    </source>
</evidence>
<protein>
    <submittedName>
        <fullName evidence="1">Uncharacterized protein</fullName>
    </submittedName>
</protein>
<accession>A0A0P1AWN5</accession>
<name>A0A0P1AWN5_PLAHL</name>
<dbReference type="EMBL" id="CCYD01002107">
    <property type="protein sequence ID" value="CEG46650.1"/>
    <property type="molecule type" value="Genomic_DNA"/>
</dbReference>
<organism evidence="1 2">
    <name type="scientific">Plasmopara halstedii</name>
    <name type="common">Downy mildew of sunflower</name>
    <dbReference type="NCBI Taxonomy" id="4781"/>
    <lineage>
        <taxon>Eukaryota</taxon>
        <taxon>Sar</taxon>
        <taxon>Stramenopiles</taxon>
        <taxon>Oomycota</taxon>
        <taxon>Peronosporomycetes</taxon>
        <taxon>Peronosporales</taxon>
        <taxon>Peronosporaceae</taxon>
        <taxon>Plasmopara</taxon>
    </lineage>
</organism>
<keyword evidence="2" id="KW-1185">Reference proteome</keyword>
<sequence>MTYVSKDAGSRLNESGRSFQWVYPRVIKVRIALALYQDLQLWLFRQRALRYLWDWSTLYSSDSVFRIRNPSGWHSRALGEKSTLSNWFLLVRPTLKLATL</sequence>
<dbReference type="Proteomes" id="UP000054928">
    <property type="component" value="Unassembled WGS sequence"/>
</dbReference>
<dbReference type="RefSeq" id="XP_024583019.1">
    <property type="nucleotide sequence ID" value="XM_024717529.1"/>
</dbReference>
<reference evidence="2" key="1">
    <citation type="submission" date="2014-09" db="EMBL/GenBank/DDBJ databases">
        <authorList>
            <person name="Sharma Rahul"/>
            <person name="Thines Marco"/>
        </authorList>
    </citation>
    <scope>NUCLEOTIDE SEQUENCE [LARGE SCALE GENOMIC DNA]</scope>
</reference>
<proteinExistence type="predicted"/>
<dbReference type="AlphaFoldDB" id="A0A0P1AWN5"/>
<evidence type="ECO:0000313" key="2">
    <source>
        <dbReference type="Proteomes" id="UP000054928"/>
    </source>
</evidence>
<dbReference type="GeneID" id="36398312"/>